<dbReference type="InterPro" id="IPR039261">
    <property type="entry name" value="FNR_nucleotide-bd"/>
</dbReference>
<dbReference type="OrthoDB" id="3291337at2"/>
<proteinExistence type="predicted"/>
<name>A0A2V1HSG6_9MICO</name>
<sequence>MARGLPRRVEPDEKVILHAHVLRTERVSPSFQRVTITGEALRRYAPLGYDQWFRLFLPAPGHNDMKLPKNPGGLLGYARFLAIPKASRPALRNYTTRAYRHGVEGGALPELDIDFVLHGDEGFASGWAARAQPGDEVALLDEGILYVPHETTRRHLIITDETGLPALAAIGESLPRDAVGDAVLEVADRADAELMTLPAGMTLHVLERAEGLHPGSAALARVEELALDVDGLYPFAVGESSLATGARRHFVSERGLPKEQMTFCGYWKAGH</sequence>
<organism evidence="2 3">
    <name type="scientific">Amnibacterium flavum</name>
    <dbReference type="NCBI Taxonomy" id="2173173"/>
    <lineage>
        <taxon>Bacteria</taxon>
        <taxon>Bacillati</taxon>
        <taxon>Actinomycetota</taxon>
        <taxon>Actinomycetes</taxon>
        <taxon>Micrococcales</taxon>
        <taxon>Microbacteriaceae</taxon>
        <taxon>Amnibacterium</taxon>
    </lineage>
</organism>
<dbReference type="PANTHER" id="PTHR30157">
    <property type="entry name" value="FERRIC REDUCTASE, NADPH-DEPENDENT"/>
    <property type="match status" value="1"/>
</dbReference>
<accession>A0A2V1HSG6</accession>
<dbReference type="PANTHER" id="PTHR30157:SF0">
    <property type="entry name" value="NADPH-DEPENDENT FERRIC-CHELATE REDUCTASE"/>
    <property type="match status" value="1"/>
</dbReference>
<dbReference type="InterPro" id="IPR017938">
    <property type="entry name" value="Riboflavin_synthase-like_b-brl"/>
</dbReference>
<keyword evidence="3" id="KW-1185">Reference proteome</keyword>
<comment type="caution">
    <text evidence="2">The sequence shown here is derived from an EMBL/GenBank/DDBJ whole genome shotgun (WGS) entry which is preliminary data.</text>
</comment>
<protein>
    <submittedName>
        <fullName evidence="2">NADPH-dependent ferric siderophore reductase</fullName>
    </submittedName>
</protein>
<dbReference type="InterPro" id="IPR007037">
    <property type="entry name" value="SIP_rossman_dom"/>
</dbReference>
<dbReference type="RefSeq" id="WP_116755018.1">
    <property type="nucleotide sequence ID" value="NZ_JBHUEX010000001.1"/>
</dbReference>
<dbReference type="Gene3D" id="3.40.50.80">
    <property type="entry name" value="Nucleotide-binding domain of ferredoxin-NADP reductase (FNR) module"/>
    <property type="match status" value="1"/>
</dbReference>
<dbReference type="InterPro" id="IPR013113">
    <property type="entry name" value="SIP_FAD-bd"/>
</dbReference>
<evidence type="ECO:0000313" key="3">
    <source>
        <dbReference type="Proteomes" id="UP000244893"/>
    </source>
</evidence>
<dbReference type="Pfam" id="PF08021">
    <property type="entry name" value="FAD_binding_9"/>
    <property type="match status" value="1"/>
</dbReference>
<dbReference type="Gene3D" id="2.40.30.10">
    <property type="entry name" value="Translation factors"/>
    <property type="match status" value="1"/>
</dbReference>
<dbReference type="InterPro" id="IPR017927">
    <property type="entry name" value="FAD-bd_FR_type"/>
</dbReference>
<dbReference type="InterPro" id="IPR039374">
    <property type="entry name" value="SIP_fam"/>
</dbReference>
<dbReference type="Pfam" id="PF04954">
    <property type="entry name" value="SIP"/>
    <property type="match status" value="1"/>
</dbReference>
<feature type="domain" description="FAD-binding FR-type" evidence="1">
    <location>
        <begin position="14"/>
        <end position="155"/>
    </location>
</feature>
<gene>
    <name evidence="2" type="ORF">DDQ50_01790</name>
</gene>
<dbReference type="CDD" id="cd06193">
    <property type="entry name" value="siderophore_interacting"/>
    <property type="match status" value="1"/>
</dbReference>
<evidence type="ECO:0000313" key="2">
    <source>
        <dbReference type="EMBL" id="PVZ95281.1"/>
    </source>
</evidence>
<reference evidence="2 3" key="1">
    <citation type="submission" date="2018-05" db="EMBL/GenBank/DDBJ databases">
        <title>Amnibacterium sp. M8JJ-5, whole genome shotgun sequence.</title>
        <authorList>
            <person name="Tuo L."/>
        </authorList>
    </citation>
    <scope>NUCLEOTIDE SEQUENCE [LARGE SCALE GENOMIC DNA]</scope>
    <source>
        <strain evidence="2 3">M8JJ-5</strain>
    </source>
</reference>
<evidence type="ECO:0000259" key="1">
    <source>
        <dbReference type="PROSITE" id="PS51384"/>
    </source>
</evidence>
<dbReference type="PROSITE" id="PS51384">
    <property type="entry name" value="FAD_FR"/>
    <property type="match status" value="1"/>
</dbReference>
<dbReference type="GO" id="GO:0016491">
    <property type="term" value="F:oxidoreductase activity"/>
    <property type="evidence" value="ECO:0007669"/>
    <property type="project" value="InterPro"/>
</dbReference>
<dbReference type="SUPFAM" id="SSF63380">
    <property type="entry name" value="Riboflavin synthase domain-like"/>
    <property type="match status" value="1"/>
</dbReference>
<dbReference type="EMBL" id="QEOP01000001">
    <property type="protein sequence ID" value="PVZ95281.1"/>
    <property type="molecule type" value="Genomic_DNA"/>
</dbReference>
<dbReference type="AlphaFoldDB" id="A0A2V1HSG6"/>
<dbReference type="Proteomes" id="UP000244893">
    <property type="component" value="Unassembled WGS sequence"/>
</dbReference>